<dbReference type="GO" id="GO:0004748">
    <property type="term" value="F:ribonucleoside-diphosphate reductase activity, thioredoxin disulfide as acceptor"/>
    <property type="evidence" value="ECO:0007669"/>
    <property type="project" value="TreeGrafter"/>
</dbReference>
<dbReference type="GO" id="GO:0009265">
    <property type="term" value="P:2'-deoxyribonucleotide biosynthetic process"/>
    <property type="evidence" value="ECO:0007669"/>
    <property type="project" value="TreeGrafter"/>
</dbReference>
<dbReference type="Gene3D" id="3.20.70.20">
    <property type="match status" value="1"/>
</dbReference>
<dbReference type="GO" id="GO:0008998">
    <property type="term" value="F:ribonucleoside-triphosphate reductase (thioredoxin) activity"/>
    <property type="evidence" value="ECO:0007669"/>
    <property type="project" value="InterPro"/>
</dbReference>
<proteinExistence type="predicted"/>
<organism evidence="1">
    <name type="scientific">Siphoviridae sp. ctxMM9</name>
    <dbReference type="NCBI Taxonomy" id="2827973"/>
    <lineage>
        <taxon>Viruses</taxon>
        <taxon>Duplodnaviria</taxon>
        <taxon>Heunggongvirae</taxon>
        <taxon>Uroviricota</taxon>
        <taxon>Caudoviricetes</taxon>
    </lineage>
</organism>
<protein>
    <submittedName>
        <fullName evidence="1">Anaerobic ribonucleoside triphosphate reductase</fullName>
    </submittedName>
</protein>
<dbReference type="SUPFAM" id="SSF51998">
    <property type="entry name" value="PFL-like glycyl radical enzymes"/>
    <property type="match status" value="1"/>
</dbReference>
<dbReference type="InterPro" id="IPR012833">
    <property type="entry name" value="NrdD"/>
</dbReference>
<dbReference type="PANTHER" id="PTHR21075">
    <property type="entry name" value="ANAEROBIC RIBONUCLEOSIDE-TRIPHOSPHATE REDUCTASE"/>
    <property type="match status" value="1"/>
</dbReference>
<name>A0A8S5T620_9CAUD</name>
<reference evidence="1" key="1">
    <citation type="journal article" date="2021" name="Proc. Natl. Acad. Sci. U.S.A.">
        <title>A Catalog of Tens of Thousands of Viruses from Human Metagenomes Reveals Hidden Associations with Chronic Diseases.</title>
        <authorList>
            <person name="Tisza M.J."/>
            <person name="Buck C.B."/>
        </authorList>
    </citation>
    <scope>NUCLEOTIDE SEQUENCE</scope>
    <source>
        <strain evidence="1">CtxMM9</strain>
    </source>
</reference>
<dbReference type="EMBL" id="BK032759">
    <property type="protein sequence ID" value="DAF58689.1"/>
    <property type="molecule type" value="Genomic_DNA"/>
</dbReference>
<dbReference type="GO" id="GO:0006260">
    <property type="term" value="P:DNA replication"/>
    <property type="evidence" value="ECO:0007669"/>
    <property type="project" value="InterPro"/>
</dbReference>
<dbReference type="Pfam" id="PF13597">
    <property type="entry name" value="NRDD"/>
    <property type="match status" value="1"/>
</dbReference>
<dbReference type="PANTHER" id="PTHR21075:SF0">
    <property type="entry name" value="ANAEROBIC RIBONUCLEOSIDE-TRIPHOSPHATE REDUCTASE"/>
    <property type="match status" value="1"/>
</dbReference>
<evidence type="ECO:0000313" key="1">
    <source>
        <dbReference type="EMBL" id="DAF58689.1"/>
    </source>
</evidence>
<accession>A0A8S5T620</accession>
<sequence>MRKRFGIIKGITDKDYVTNSYHITPSQKIDAFNKLKIESEFQKLSPGGAISYVECPNMTKNIPAVLEVIKYIYNNIMYAELNTMTSYCHECGCTDIYMGDDLKFHCPQCGNDDYDKMNVALRICG</sequence>